<name>A0A0F9RFR8_9ZZZZ</name>
<dbReference type="Pfam" id="PF19668">
    <property type="entry name" value="DUF6171"/>
    <property type="match status" value="1"/>
</dbReference>
<dbReference type="AlphaFoldDB" id="A0A0F9RFR8"/>
<accession>A0A0F9RFR8</accession>
<sequence length="65" mass="7820">MNEELEKQAEEHLKFYLKAVDAYERLKVCEECDKYIKMAKICSACKCFMPLKTRIRQSKCPLEKW</sequence>
<organism evidence="1">
    <name type="scientific">marine sediment metagenome</name>
    <dbReference type="NCBI Taxonomy" id="412755"/>
    <lineage>
        <taxon>unclassified sequences</taxon>
        <taxon>metagenomes</taxon>
        <taxon>ecological metagenomes</taxon>
    </lineage>
</organism>
<dbReference type="InterPro" id="IPR046169">
    <property type="entry name" value="DUF6171"/>
</dbReference>
<comment type="caution">
    <text evidence="1">The sequence shown here is derived from an EMBL/GenBank/DDBJ whole genome shotgun (WGS) entry which is preliminary data.</text>
</comment>
<dbReference type="EMBL" id="LAZR01001218">
    <property type="protein sequence ID" value="KKN48477.1"/>
    <property type="molecule type" value="Genomic_DNA"/>
</dbReference>
<protein>
    <submittedName>
        <fullName evidence="1">Uncharacterized protein</fullName>
    </submittedName>
</protein>
<gene>
    <name evidence="1" type="ORF">LCGC14_0652300</name>
</gene>
<reference evidence="1" key="1">
    <citation type="journal article" date="2015" name="Nature">
        <title>Complex archaea that bridge the gap between prokaryotes and eukaryotes.</title>
        <authorList>
            <person name="Spang A."/>
            <person name="Saw J.H."/>
            <person name="Jorgensen S.L."/>
            <person name="Zaremba-Niedzwiedzka K."/>
            <person name="Martijn J."/>
            <person name="Lind A.E."/>
            <person name="van Eijk R."/>
            <person name="Schleper C."/>
            <person name="Guy L."/>
            <person name="Ettema T.J."/>
        </authorList>
    </citation>
    <scope>NUCLEOTIDE SEQUENCE</scope>
</reference>
<proteinExistence type="predicted"/>
<evidence type="ECO:0000313" key="1">
    <source>
        <dbReference type="EMBL" id="KKN48477.1"/>
    </source>
</evidence>